<dbReference type="EMBL" id="CCAE010000049">
    <property type="protein sequence ID" value="CDN89651.1"/>
    <property type="molecule type" value="Genomic_DNA"/>
</dbReference>
<sequence length="165" mass="19010">MNIFEALRESHELQRSLCRRLVRVKPAERDAVFLMLKVELEAHAAAEERFLYVPMLMTNPGLSSSRHALAEHHTIEELCEDLSVPDKRTADWLETAKRLSHKVHHHLREEERKFFQVAGKLISDADKRTLGRSYLKDLVHMRQHYAQAYKSLAVDRDGAVVMAGG</sequence>
<dbReference type="PANTHER" id="PTHR35585">
    <property type="entry name" value="HHE DOMAIN PROTEIN (AFU_ORTHOLOGUE AFUA_4G00730)"/>
    <property type="match status" value="1"/>
</dbReference>
<gene>
    <name evidence="2" type="ORF">BN948_04090</name>
</gene>
<dbReference type="Gene3D" id="1.20.120.520">
    <property type="entry name" value="nmb1532 protein domain like"/>
    <property type="match status" value="1"/>
</dbReference>
<evidence type="ECO:0000259" key="1">
    <source>
        <dbReference type="Pfam" id="PF01814"/>
    </source>
</evidence>
<evidence type="ECO:0000313" key="2">
    <source>
        <dbReference type="EMBL" id="CDN89651.1"/>
    </source>
</evidence>
<dbReference type="InterPro" id="IPR012312">
    <property type="entry name" value="Hemerythrin-like"/>
</dbReference>
<organism evidence="2 3">
    <name type="scientific">Hydrogenophaga intermedia</name>
    <dbReference type="NCBI Taxonomy" id="65786"/>
    <lineage>
        <taxon>Bacteria</taxon>
        <taxon>Pseudomonadati</taxon>
        <taxon>Pseudomonadota</taxon>
        <taxon>Betaproteobacteria</taxon>
        <taxon>Burkholderiales</taxon>
        <taxon>Comamonadaceae</taxon>
        <taxon>Hydrogenophaga</taxon>
    </lineage>
</organism>
<dbReference type="PANTHER" id="PTHR35585:SF1">
    <property type="entry name" value="HHE DOMAIN PROTEIN (AFU_ORTHOLOGUE AFUA_4G00730)"/>
    <property type="match status" value="1"/>
</dbReference>
<name>A0A1L1PYI1_HYDIT</name>
<accession>A0A1L1PYI1</accession>
<proteinExistence type="predicted"/>
<dbReference type="Pfam" id="PF01814">
    <property type="entry name" value="Hemerythrin"/>
    <property type="match status" value="1"/>
</dbReference>
<dbReference type="RefSeq" id="WP_009519506.1">
    <property type="nucleotide sequence ID" value="NZ_CCAE010000049.1"/>
</dbReference>
<reference evidence="3" key="1">
    <citation type="submission" date="2014-11" db="EMBL/GenBank/DDBJ databases">
        <title>Draft genome sequence of Hydrogenophaga intermedia S1.</title>
        <authorList>
            <person name="Gan H.M."/>
            <person name="Chew T.H."/>
            <person name="Stolz A."/>
        </authorList>
    </citation>
    <scope>NUCLEOTIDE SEQUENCE [LARGE SCALE GENOMIC DNA]</scope>
    <source>
        <strain evidence="3">S1</strain>
    </source>
</reference>
<feature type="domain" description="Hemerythrin-like" evidence="1">
    <location>
        <begin position="3"/>
        <end position="117"/>
    </location>
</feature>
<keyword evidence="3" id="KW-1185">Reference proteome</keyword>
<dbReference type="Proteomes" id="UP000028878">
    <property type="component" value="Unassembled WGS sequence"/>
</dbReference>
<evidence type="ECO:0000313" key="3">
    <source>
        <dbReference type="Proteomes" id="UP000028878"/>
    </source>
</evidence>
<dbReference type="AlphaFoldDB" id="A0A1L1PYI1"/>
<protein>
    <submittedName>
        <fullName evidence="2">Hemerythrin</fullName>
    </submittedName>
</protein>